<sequence length="204" mass="23046">MPSVSVLEQREEADYPKGLLPEQSPRHWLESVHAASHRLHDVMRLDACPRFAPHFSPAQGPHTIMDIEHDESSRTVQGANRSPQGLLECLEYWSRRNGCKKIDAQSICFKSIQWRTPASLDYGWMTDATIGRDLEIDTRDGGEISLYKTNIMSESGRIATWLWFKITKPVCSILGEAPRGADALPKSWVVFAMPNVRADKIEEA</sequence>
<accession>A0A8K0WSS3</accession>
<dbReference type="AlphaFoldDB" id="A0A8K0WSS3"/>
<organism evidence="1 2">
    <name type="scientific">Stachybotrys elegans</name>
    <dbReference type="NCBI Taxonomy" id="80388"/>
    <lineage>
        <taxon>Eukaryota</taxon>
        <taxon>Fungi</taxon>
        <taxon>Dikarya</taxon>
        <taxon>Ascomycota</taxon>
        <taxon>Pezizomycotina</taxon>
        <taxon>Sordariomycetes</taxon>
        <taxon>Hypocreomycetidae</taxon>
        <taxon>Hypocreales</taxon>
        <taxon>Stachybotryaceae</taxon>
        <taxon>Stachybotrys</taxon>
    </lineage>
</organism>
<dbReference type="OrthoDB" id="5102470at2759"/>
<evidence type="ECO:0000313" key="2">
    <source>
        <dbReference type="Proteomes" id="UP000813444"/>
    </source>
</evidence>
<dbReference type="Proteomes" id="UP000813444">
    <property type="component" value="Unassembled WGS sequence"/>
</dbReference>
<protein>
    <submittedName>
        <fullName evidence="1">Uncharacterized protein</fullName>
    </submittedName>
</protein>
<gene>
    <name evidence="1" type="ORF">B0I35DRAFT_478424</name>
</gene>
<dbReference type="EMBL" id="JAGPNK010000006">
    <property type="protein sequence ID" value="KAH7320150.1"/>
    <property type="molecule type" value="Genomic_DNA"/>
</dbReference>
<proteinExistence type="predicted"/>
<comment type="caution">
    <text evidence="1">The sequence shown here is derived from an EMBL/GenBank/DDBJ whole genome shotgun (WGS) entry which is preliminary data.</text>
</comment>
<evidence type="ECO:0000313" key="1">
    <source>
        <dbReference type="EMBL" id="KAH7320150.1"/>
    </source>
</evidence>
<keyword evidence="2" id="KW-1185">Reference proteome</keyword>
<name>A0A8K0WSS3_9HYPO</name>
<reference evidence="1" key="1">
    <citation type="journal article" date="2021" name="Nat. Commun.">
        <title>Genetic determinants of endophytism in the Arabidopsis root mycobiome.</title>
        <authorList>
            <person name="Mesny F."/>
            <person name="Miyauchi S."/>
            <person name="Thiergart T."/>
            <person name="Pickel B."/>
            <person name="Atanasova L."/>
            <person name="Karlsson M."/>
            <person name="Huettel B."/>
            <person name="Barry K.W."/>
            <person name="Haridas S."/>
            <person name="Chen C."/>
            <person name="Bauer D."/>
            <person name="Andreopoulos W."/>
            <person name="Pangilinan J."/>
            <person name="LaButti K."/>
            <person name="Riley R."/>
            <person name="Lipzen A."/>
            <person name="Clum A."/>
            <person name="Drula E."/>
            <person name="Henrissat B."/>
            <person name="Kohler A."/>
            <person name="Grigoriev I.V."/>
            <person name="Martin F.M."/>
            <person name="Hacquard S."/>
        </authorList>
    </citation>
    <scope>NUCLEOTIDE SEQUENCE</scope>
    <source>
        <strain evidence="1">MPI-CAGE-CH-0235</strain>
    </source>
</reference>